<dbReference type="AlphaFoldDB" id="A0A8S1H8E9"/>
<dbReference type="Proteomes" id="UP000835052">
    <property type="component" value="Unassembled WGS sequence"/>
</dbReference>
<dbReference type="GO" id="GO:0006357">
    <property type="term" value="P:regulation of transcription by RNA polymerase II"/>
    <property type="evidence" value="ECO:0007669"/>
    <property type="project" value="InterPro"/>
</dbReference>
<comment type="similarity">
    <text evidence="2 9">Belongs to the Mediator complex subunit 10 family.</text>
</comment>
<evidence type="ECO:0000256" key="5">
    <source>
        <dbReference type="ARBA" id="ARBA00023159"/>
    </source>
</evidence>
<keyword evidence="5 9" id="KW-0010">Activator</keyword>
<evidence type="ECO:0000256" key="2">
    <source>
        <dbReference type="ARBA" id="ARBA00005389"/>
    </source>
</evidence>
<sequence>MDPNLIQQMTLQDPAEARFTNLERTLEQKNSRQLGVIASDFTQRSQEPLNQKLTTLISGLQELDAIRRNFDDIRVPMELLTFLDQGKNPQLFTKEVLERTLQKNKEVNGKIEMYKKFKAYLLKELGDEAPAIAVMYRTLREEKEREPSPS</sequence>
<comment type="subcellular location">
    <subcellularLocation>
        <location evidence="1 9">Nucleus</location>
    </subcellularLocation>
</comment>
<dbReference type="InterPro" id="IPR019145">
    <property type="entry name" value="Mediator_Med10"/>
</dbReference>
<proteinExistence type="inferred from homology"/>
<name>A0A8S1H8E9_9PELO</name>
<dbReference type="PANTHER" id="PTHR13345:SF13">
    <property type="entry name" value="MEDIATOR OF RNA POLYMERASE II TRANSCRIPTION SUBUNIT 10"/>
    <property type="match status" value="1"/>
</dbReference>
<comment type="function">
    <text evidence="9">Component of the Mediator complex, a coactivator involved in the regulated transcription of nearly all RNA polymerase II-dependent genes. Mediator functions as a bridge to convey information from gene-specific regulatory proteins to the basal RNA polymerase II transcription machinery. Mediator is recruited to promoters by direct interactions with regulatory proteins and serves as a scaffold for the assembly of a functional preinitiation complex with RNA polymerase II and the general transcription factors.</text>
</comment>
<dbReference type="OrthoDB" id="337270at2759"/>
<protein>
    <recommendedName>
        <fullName evidence="3 9">Mediator of RNA polymerase II transcription subunit 10</fullName>
    </recommendedName>
    <alternativeName>
        <fullName evidence="8 9">Mediator complex subunit 10</fullName>
    </alternativeName>
</protein>
<keyword evidence="6 9" id="KW-0804">Transcription</keyword>
<keyword evidence="4 9" id="KW-0805">Transcription regulation</keyword>
<dbReference type="Pfam" id="PF09748">
    <property type="entry name" value="Med10"/>
    <property type="match status" value="1"/>
</dbReference>
<dbReference type="PANTHER" id="PTHR13345">
    <property type="entry name" value="MEDIATOR OF RNA POLYMERASE II TRANSCRIPTION SUBUNIT 10"/>
    <property type="match status" value="1"/>
</dbReference>
<evidence type="ECO:0000256" key="8">
    <source>
        <dbReference type="ARBA" id="ARBA00032004"/>
    </source>
</evidence>
<keyword evidence="11" id="KW-1185">Reference proteome</keyword>
<organism evidence="10 11">
    <name type="scientific">Caenorhabditis auriculariae</name>
    <dbReference type="NCBI Taxonomy" id="2777116"/>
    <lineage>
        <taxon>Eukaryota</taxon>
        <taxon>Metazoa</taxon>
        <taxon>Ecdysozoa</taxon>
        <taxon>Nematoda</taxon>
        <taxon>Chromadorea</taxon>
        <taxon>Rhabditida</taxon>
        <taxon>Rhabditina</taxon>
        <taxon>Rhabditomorpha</taxon>
        <taxon>Rhabditoidea</taxon>
        <taxon>Rhabditidae</taxon>
        <taxon>Peloderinae</taxon>
        <taxon>Caenorhabditis</taxon>
    </lineage>
</organism>
<comment type="subunit">
    <text evidence="9">Component of the Mediator complex.</text>
</comment>
<evidence type="ECO:0000256" key="9">
    <source>
        <dbReference type="RuleBase" id="RU364146"/>
    </source>
</evidence>
<evidence type="ECO:0000256" key="4">
    <source>
        <dbReference type="ARBA" id="ARBA00023015"/>
    </source>
</evidence>
<comment type="caution">
    <text evidence="10">The sequence shown here is derived from an EMBL/GenBank/DDBJ whole genome shotgun (WGS) entry which is preliminary data.</text>
</comment>
<evidence type="ECO:0000256" key="6">
    <source>
        <dbReference type="ARBA" id="ARBA00023163"/>
    </source>
</evidence>
<evidence type="ECO:0000313" key="11">
    <source>
        <dbReference type="Proteomes" id="UP000835052"/>
    </source>
</evidence>
<gene>
    <name evidence="9" type="primary">MED10</name>
    <name evidence="10" type="ORF">CAUJ_LOCUS7331</name>
</gene>
<evidence type="ECO:0000256" key="1">
    <source>
        <dbReference type="ARBA" id="ARBA00004123"/>
    </source>
</evidence>
<keyword evidence="7 9" id="KW-0539">Nucleus</keyword>
<evidence type="ECO:0000313" key="10">
    <source>
        <dbReference type="EMBL" id="CAD6191412.1"/>
    </source>
</evidence>
<dbReference type="EMBL" id="CAJGYM010000021">
    <property type="protein sequence ID" value="CAD6191412.1"/>
    <property type="molecule type" value="Genomic_DNA"/>
</dbReference>
<dbReference type="GO" id="GO:0016592">
    <property type="term" value="C:mediator complex"/>
    <property type="evidence" value="ECO:0007669"/>
    <property type="project" value="InterPro"/>
</dbReference>
<evidence type="ECO:0000256" key="3">
    <source>
        <dbReference type="ARBA" id="ARBA00019617"/>
    </source>
</evidence>
<accession>A0A8S1H8E9</accession>
<reference evidence="10" key="1">
    <citation type="submission" date="2020-10" db="EMBL/GenBank/DDBJ databases">
        <authorList>
            <person name="Kikuchi T."/>
        </authorList>
    </citation>
    <scope>NUCLEOTIDE SEQUENCE</scope>
    <source>
        <strain evidence="10">NKZ352</strain>
    </source>
</reference>
<evidence type="ECO:0000256" key="7">
    <source>
        <dbReference type="ARBA" id="ARBA00023242"/>
    </source>
</evidence>
<dbReference type="GO" id="GO:0003712">
    <property type="term" value="F:transcription coregulator activity"/>
    <property type="evidence" value="ECO:0007669"/>
    <property type="project" value="InterPro"/>
</dbReference>